<feature type="transmembrane region" description="Helical" evidence="1">
    <location>
        <begin position="6"/>
        <end position="24"/>
    </location>
</feature>
<sequence>MFELGFFLFLGLYIINSIYLYKALNSTKQSQEYFMNKHSELLESLLDDVSECKKRLEILEQKSIKELKQ</sequence>
<comment type="caution">
    <text evidence="2">The sequence shown here is derived from an EMBL/GenBank/DDBJ whole genome shotgun (WGS) entry which is preliminary data.</text>
</comment>
<evidence type="ECO:0000313" key="3">
    <source>
        <dbReference type="Proteomes" id="UP000012012"/>
    </source>
</evidence>
<dbReference type="RefSeq" id="WP_000462385.1">
    <property type="nucleotide sequence ID" value="NZ_KB644431.1"/>
</dbReference>
<organism evidence="2 3">
    <name type="scientific">Helicobacter pylori GAM120Ai</name>
    <dbReference type="NCBI Taxonomy" id="1159029"/>
    <lineage>
        <taxon>Bacteria</taxon>
        <taxon>Pseudomonadati</taxon>
        <taxon>Campylobacterota</taxon>
        <taxon>Epsilonproteobacteria</taxon>
        <taxon>Campylobacterales</taxon>
        <taxon>Helicobacteraceae</taxon>
        <taxon>Helicobacter</taxon>
    </lineage>
</organism>
<dbReference type="Proteomes" id="UP000012012">
    <property type="component" value="Unassembled WGS sequence"/>
</dbReference>
<accession>A0AAV3IDJ8</accession>
<keyword evidence="1" id="KW-0812">Transmembrane</keyword>
<reference evidence="2 3" key="1">
    <citation type="submission" date="2012-11" db="EMBL/GenBank/DDBJ databases">
        <authorList>
            <person name="Weinstock G."/>
            <person name="Sodergren E."/>
            <person name="Lobos E.A."/>
            <person name="Fulton L."/>
            <person name="Fulton R."/>
            <person name="Courtney L."/>
            <person name="Fronick C."/>
            <person name="O'Laughlin M."/>
            <person name="Godfrey J."/>
            <person name="Wilson R.M."/>
            <person name="Miner T."/>
            <person name="Farmer C."/>
            <person name="Delehaunty K."/>
            <person name="Cordes M."/>
            <person name="Minx P."/>
            <person name="Tomlinson C."/>
            <person name="Chen J."/>
            <person name="Wollam A."/>
            <person name="Pepin K.H."/>
            <person name="Bhonagiri V."/>
            <person name="Zhang X."/>
            <person name="Suruliraj S."/>
            <person name="Antonio M."/>
            <person name="Secka O."/>
            <person name="Thomas J."/>
            <person name="Warren W."/>
            <person name="Mitreva M."/>
            <person name="Mardis E.R."/>
            <person name="Wilson R.K."/>
        </authorList>
    </citation>
    <scope>NUCLEOTIDE SEQUENCE [LARGE SCALE GENOMIC DNA]</scope>
    <source>
        <strain evidence="2 3">GAM120Ai</strain>
    </source>
</reference>
<keyword evidence="1" id="KW-0472">Membrane</keyword>
<name>A0AAV3IDJ8_HELPX</name>
<proteinExistence type="predicted"/>
<evidence type="ECO:0000256" key="1">
    <source>
        <dbReference type="SAM" id="Phobius"/>
    </source>
</evidence>
<keyword evidence="1" id="KW-1133">Transmembrane helix</keyword>
<dbReference type="EMBL" id="APDF01000063">
    <property type="protein sequence ID" value="EMG94136.1"/>
    <property type="molecule type" value="Genomic_DNA"/>
</dbReference>
<gene>
    <name evidence="2" type="ORF">HMPREF1401_01484</name>
</gene>
<evidence type="ECO:0000313" key="2">
    <source>
        <dbReference type="EMBL" id="EMG94136.1"/>
    </source>
</evidence>
<protein>
    <submittedName>
        <fullName evidence="2">Uncharacterized protein</fullName>
    </submittedName>
</protein>
<dbReference type="AlphaFoldDB" id="A0AAV3IDJ8"/>